<evidence type="ECO:0000313" key="1">
    <source>
        <dbReference type="Proteomes" id="UP000515126"/>
    </source>
</evidence>
<dbReference type="Proteomes" id="UP000515126">
    <property type="component" value="Chromosome 8"/>
</dbReference>
<dbReference type="RefSeq" id="XP_021025784.1">
    <property type="nucleotide sequence ID" value="XM_021170125.1"/>
</dbReference>
<dbReference type="PANTHER" id="PTHR14693">
    <property type="entry name" value="RIKEN CDNA 1700018B08"/>
    <property type="match status" value="1"/>
</dbReference>
<accession>A0A6P5QE31</accession>
<gene>
    <name evidence="2" type="primary">C8H16orf95</name>
</gene>
<dbReference type="GeneID" id="110300077"/>
<reference evidence="2" key="1">
    <citation type="submission" date="2025-08" db="UniProtKB">
        <authorList>
            <consortium name="RefSeq"/>
        </authorList>
    </citation>
    <scope>IDENTIFICATION</scope>
</reference>
<organism evidence="1 2">
    <name type="scientific">Mus caroli</name>
    <name type="common">Ryukyu mouse</name>
    <name type="synonym">Ricefield mouse</name>
    <dbReference type="NCBI Taxonomy" id="10089"/>
    <lineage>
        <taxon>Eukaryota</taxon>
        <taxon>Metazoa</taxon>
        <taxon>Chordata</taxon>
        <taxon>Craniata</taxon>
        <taxon>Vertebrata</taxon>
        <taxon>Euteleostomi</taxon>
        <taxon>Mammalia</taxon>
        <taxon>Eutheria</taxon>
        <taxon>Euarchontoglires</taxon>
        <taxon>Glires</taxon>
        <taxon>Rodentia</taxon>
        <taxon>Myomorpha</taxon>
        <taxon>Muroidea</taxon>
        <taxon>Muridae</taxon>
        <taxon>Murinae</taxon>
        <taxon>Mus</taxon>
        <taxon>Mus</taxon>
    </lineage>
</organism>
<dbReference type="KEGG" id="mcal:110300077"/>
<evidence type="ECO:0000313" key="2">
    <source>
        <dbReference type="RefSeq" id="XP_021025784.1"/>
    </source>
</evidence>
<name>A0A6P5QE31_MUSCR</name>
<dbReference type="CTD" id="110300077"/>
<proteinExistence type="predicted"/>
<dbReference type="AlphaFoldDB" id="A0A6P5QE31"/>
<dbReference type="Pfam" id="PF15132">
    <property type="entry name" value="DUF4568"/>
    <property type="match status" value="1"/>
</dbReference>
<protein>
    <submittedName>
        <fullName evidence="2">Uncharacterized protein C16orf95 homolog isoform X1</fullName>
    </submittedName>
</protein>
<dbReference type="InterPro" id="IPR027919">
    <property type="entry name" value="DUF4568"/>
</dbReference>
<keyword evidence="1" id="KW-1185">Reference proteome</keyword>
<dbReference type="PANTHER" id="PTHR14693:SF0">
    <property type="entry name" value="RIKEN CDNA 1700018B08 GENE"/>
    <property type="match status" value="1"/>
</dbReference>
<sequence>MYLTGCEVLVHQAVTLLDNTWLWGSLVVSATHRRNLAHGDPLWSGPTSLCLFTGDRDRIVLRAHRSIHRKWKGSFQTFGKDVCITGQSVSSGLRTVPQEYACCQCYTKFGGHLPVPRADALLPYWVPLSLRPRKQVSKMMRCYIPRTMKSCRCSCHCFGGRLPMPRDRAVMPYWVPQGLRSQKKVLKRLENVEDTPGGPQDSSRWHGCWRVCGNQPLLLKWQQLQALYQDELPGLQEDEPHAGRLGLLPISFNLLSLLQVVLRAIMAIRHLFWD</sequence>